<keyword evidence="1 2" id="KW-0238">DNA-binding</keyword>
<dbReference type="GO" id="GO:0003677">
    <property type="term" value="F:DNA binding"/>
    <property type="evidence" value="ECO:0007669"/>
    <property type="project" value="UniProtKB-UniRule"/>
</dbReference>
<evidence type="ECO:0000313" key="4">
    <source>
        <dbReference type="EMBL" id="MTV81405.1"/>
    </source>
</evidence>
<evidence type="ECO:0000259" key="3">
    <source>
        <dbReference type="PROSITE" id="PS51900"/>
    </source>
</evidence>
<dbReference type="InterPro" id="IPR004107">
    <property type="entry name" value="Integrase_SAM-like_N"/>
</dbReference>
<dbReference type="Gene3D" id="1.10.150.130">
    <property type="match status" value="1"/>
</dbReference>
<dbReference type="SUPFAM" id="SSF56349">
    <property type="entry name" value="DNA breaking-rejoining enzymes"/>
    <property type="match status" value="1"/>
</dbReference>
<dbReference type="InterPro" id="IPR044068">
    <property type="entry name" value="CB"/>
</dbReference>
<dbReference type="EMBL" id="WNJO01000002">
    <property type="protein sequence ID" value="MTV81405.1"/>
    <property type="molecule type" value="Genomic_DNA"/>
</dbReference>
<proteinExistence type="predicted"/>
<evidence type="ECO:0000256" key="2">
    <source>
        <dbReference type="PROSITE-ProRule" id="PRU01248"/>
    </source>
</evidence>
<accession>A0A7X3C164</accession>
<reference evidence="4 5" key="1">
    <citation type="submission" date="2019-11" db="EMBL/GenBank/DDBJ databases">
        <title>Lactobacillus sp. nov. CRM56-3, isolated from fermented tea leaves.</title>
        <authorList>
            <person name="Phuengjayaem S."/>
            <person name="Tanasupawat S."/>
        </authorList>
    </citation>
    <scope>NUCLEOTIDE SEQUENCE [LARGE SCALE GENOMIC DNA]</scope>
    <source>
        <strain evidence="4 5">CRM56-3</strain>
    </source>
</reference>
<organism evidence="4 5">
    <name type="scientific">Secundilactobacillus folii</name>
    <dbReference type="NCBI Taxonomy" id="2678357"/>
    <lineage>
        <taxon>Bacteria</taxon>
        <taxon>Bacillati</taxon>
        <taxon>Bacillota</taxon>
        <taxon>Bacilli</taxon>
        <taxon>Lactobacillales</taxon>
        <taxon>Lactobacillaceae</taxon>
        <taxon>Secundilactobacillus</taxon>
    </lineage>
</organism>
<gene>
    <name evidence="4" type="ORF">GM612_01890</name>
</gene>
<comment type="caution">
    <text evidence="4">The sequence shown here is derived from an EMBL/GenBank/DDBJ whole genome shotgun (WGS) entry which is preliminary data.</text>
</comment>
<dbReference type="AlphaFoldDB" id="A0A7X3C164"/>
<keyword evidence="5" id="KW-1185">Reference proteome</keyword>
<name>A0A7X3C164_9LACO</name>
<dbReference type="Pfam" id="PF13495">
    <property type="entry name" value="Phage_int_SAM_4"/>
    <property type="match status" value="1"/>
</dbReference>
<feature type="domain" description="Core-binding (CB)" evidence="3">
    <location>
        <begin position="17"/>
        <end position="105"/>
    </location>
</feature>
<protein>
    <submittedName>
        <fullName evidence="4">Recombinase XerD</fullName>
    </submittedName>
</protein>
<dbReference type="InterPro" id="IPR010998">
    <property type="entry name" value="Integrase_recombinase_N"/>
</dbReference>
<dbReference type="Proteomes" id="UP000466388">
    <property type="component" value="Unassembled WGS sequence"/>
</dbReference>
<dbReference type="PROSITE" id="PS51900">
    <property type="entry name" value="CB"/>
    <property type="match status" value="1"/>
</dbReference>
<evidence type="ECO:0000256" key="1">
    <source>
        <dbReference type="ARBA" id="ARBA00023125"/>
    </source>
</evidence>
<sequence length="287" mass="33924">MLKIPKGGADLTAVNAYPYQDTFEQYLNHQELAQATIAEYRSVLSDLFNFLSTFNEGYQNDHRVATLMDRDVEQYLAMLVNQRQVTNGTYNKMLSHINIYFKYLFTHDLIQHYPTLTLKGKSHDDLKPPTIKWLHLMPEILANHQLAIYTRLTLLMSEHFYTVKEFLQPGFYQQFDSQALTKEERHFWAEYRRFITPLQERQHSRDLFLKQRLDGDPHLTAAGLHKYLKPDEKILGFSLTPTRLYQSAVVEFLLQHPTMPNEALSQLLRLDPQSLDYYRRLTAEYRT</sequence>
<dbReference type="InterPro" id="IPR011010">
    <property type="entry name" value="DNA_brk_join_enz"/>
</dbReference>
<dbReference type="GO" id="GO:0015074">
    <property type="term" value="P:DNA integration"/>
    <property type="evidence" value="ECO:0007669"/>
    <property type="project" value="InterPro"/>
</dbReference>
<evidence type="ECO:0000313" key="5">
    <source>
        <dbReference type="Proteomes" id="UP000466388"/>
    </source>
</evidence>